<organism evidence="1 2">
    <name type="scientific">Lachancea mirantina</name>
    <dbReference type="NCBI Taxonomy" id="1230905"/>
    <lineage>
        <taxon>Eukaryota</taxon>
        <taxon>Fungi</taxon>
        <taxon>Dikarya</taxon>
        <taxon>Ascomycota</taxon>
        <taxon>Saccharomycotina</taxon>
        <taxon>Saccharomycetes</taxon>
        <taxon>Saccharomycetales</taxon>
        <taxon>Saccharomycetaceae</taxon>
        <taxon>Lachancea</taxon>
    </lineage>
</organism>
<accession>A0A1G4K8H2</accession>
<dbReference type="Proteomes" id="UP000191024">
    <property type="component" value="Chromosome G"/>
</dbReference>
<dbReference type="EMBL" id="LT598469">
    <property type="protein sequence ID" value="SCV00301.1"/>
    <property type="molecule type" value="Genomic_DNA"/>
</dbReference>
<proteinExistence type="predicted"/>
<evidence type="ECO:0000313" key="2">
    <source>
        <dbReference type="Proteomes" id="UP000191024"/>
    </source>
</evidence>
<dbReference type="OrthoDB" id="5582146at2759"/>
<evidence type="ECO:0000313" key="1">
    <source>
        <dbReference type="EMBL" id="SCV00301.1"/>
    </source>
</evidence>
<keyword evidence="2" id="KW-1185">Reference proteome</keyword>
<name>A0A1G4K8H2_9SACH</name>
<sequence>MLEQPQVCPALPSFAVALSAALVGRKNLVCLADDASTVVETLQKQDLPFAVWENYETVSGTPLPADSQVLVLPNADRMLQLDQDRLAKYLQEARATRAPFFVAIATVSQEFVPYRHFTSYLKRQFWFACAAPDANDTTDVIPDRSLPALLQRRAAAAAVHVHTLIRRNILDVIIHIRVHRLAQQASGGGCSTVALRNVYELCQVLESGFGRSYVVPATVKLAAFLYFPFHIDLIDDPAEDISLLYGSDPHLVAEVLDKLQRFSIQRTHETQYPFYLQYLLLQDVLANVVPAI</sequence>
<protein>
    <submittedName>
        <fullName evidence="1">LAMI_0G04148g1_1</fullName>
    </submittedName>
</protein>
<dbReference type="AlphaFoldDB" id="A0A1G4K8H2"/>
<reference evidence="1 2" key="1">
    <citation type="submission" date="2016-03" db="EMBL/GenBank/DDBJ databases">
        <authorList>
            <person name="Devillers H."/>
        </authorList>
    </citation>
    <scope>NUCLEOTIDE SEQUENCE [LARGE SCALE GENOMIC DNA]</scope>
    <source>
        <strain evidence="1">CBS 11717</strain>
    </source>
</reference>
<gene>
    <name evidence="1" type="ORF">LAMI_0G04148G</name>
</gene>